<dbReference type="Proteomes" id="UP000054805">
    <property type="component" value="Unassembled WGS sequence"/>
</dbReference>
<dbReference type="EMBL" id="JYDR01000164">
    <property type="protein sequence ID" value="KRY66594.1"/>
    <property type="molecule type" value="Genomic_DNA"/>
</dbReference>
<evidence type="ECO:0000313" key="4">
    <source>
        <dbReference type="EMBL" id="KRZ25269.1"/>
    </source>
</evidence>
<name>A0A0V1ISY2_TRIPS</name>
<keyword evidence="1" id="KW-0472">Membrane</keyword>
<accession>A0A0V1ISY2</accession>
<proteinExistence type="predicted"/>
<dbReference type="Proteomes" id="UP000054632">
    <property type="component" value="Unassembled WGS sequence"/>
</dbReference>
<reference evidence="5 6" key="1">
    <citation type="submission" date="2015-01" db="EMBL/GenBank/DDBJ databases">
        <title>Evolution of Trichinella species and genotypes.</title>
        <authorList>
            <person name="Korhonen P.K."/>
            <person name="Edoardo P."/>
            <person name="Giuseppe L.R."/>
            <person name="Gasser R.B."/>
        </authorList>
    </citation>
    <scope>NUCLEOTIDE SEQUENCE [LARGE SCALE GENOMIC DNA]</scope>
    <source>
        <strain evidence="2">ISS13</strain>
        <strain evidence="4">ISS176</strain>
        <strain evidence="3">ISS588</strain>
    </source>
</reference>
<comment type="caution">
    <text evidence="4">The sequence shown here is derived from an EMBL/GenBank/DDBJ whole genome shotgun (WGS) entry which is preliminary data.</text>
</comment>
<dbReference type="EMBL" id="JYDS01000378">
    <property type="protein sequence ID" value="KRZ09578.1"/>
    <property type="molecule type" value="Genomic_DNA"/>
</dbReference>
<dbReference type="EMBL" id="JYDV01000201">
    <property type="protein sequence ID" value="KRZ25269.1"/>
    <property type="molecule type" value="Genomic_DNA"/>
</dbReference>
<dbReference type="Proteomes" id="UP000054826">
    <property type="component" value="Unassembled WGS sequence"/>
</dbReference>
<evidence type="ECO:0000313" key="5">
    <source>
        <dbReference type="Proteomes" id="UP000054632"/>
    </source>
</evidence>
<feature type="transmembrane region" description="Helical" evidence="1">
    <location>
        <begin position="21"/>
        <end position="43"/>
    </location>
</feature>
<keyword evidence="1" id="KW-1133">Transmembrane helix</keyword>
<keyword evidence="6" id="KW-1185">Reference proteome</keyword>
<sequence length="60" mass="6762">MQICASCECAERYSYPWILNFWFSMGFTFVFFGIFNLATVAWVSLVVCGMLTQACGASEI</sequence>
<evidence type="ECO:0000313" key="7">
    <source>
        <dbReference type="Proteomes" id="UP000054826"/>
    </source>
</evidence>
<organism evidence="4 7">
    <name type="scientific">Trichinella pseudospiralis</name>
    <name type="common">Parasitic roundworm</name>
    <dbReference type="NCBI Taxonomy" id="6337"/>
    <lineage>
        <taxon>Eukaryota</taxon>
        <taxon>Metazoa</taxon>
        <taxon>Ecdysozoa</taxon>
        <taxon>Nematoda</taxon>
        <taxon>Enoplea</taxon>
        <taxon>Dorylaimia</taxon>
        <taxon>Trichinellida</taxon>
        <taxon>Trichinellidae</taxon>
        <taxon>Trichinella</taxon>
    </lineage>
</organism>
<evidence type="ECO:0000313" key="6">
    <source>
        <dbReference type="Proteomes" id="UP000054805"/>
    </source>
</evidence>
<dbReference type="AlphaFoldDB" id="A0A0V1ISY2"/>
<evidence type="ECO:0000313" key="3">
    <source>
        <dbReference type="EMBL" id="KRZ09578.1"/>
    </source>
</evidence>
<keyword evidence="1" id="KW-0812">Transmembrane</keyword>
<protein>
    <submittedName>
        <fullName evidence="4">Uncharacterized protein</fullName>
    </submittedName>
</protein>
<gene>
    <name evidence="2" type="ORF">T4A_10927</name>
    <name evidence="3" type="ORF">T4B_2282</name>
    <name evidence="4" type="ORF">T4C_12047</name>
</gene>
<evidence type="ECO:0000313" key="2">
    <source>
        <dbReference type="EMBL" id="KRY66594.1"/>
    </source>
</evidence>
<evidence type="ECO:0000256" key="1">
    <source>
        <dbReference type="SAM" id="Phobius"/>
    </source>
</evidence>